<keyword evidence="2" id="KW-0479">Metal-binding</keyword>
<dbReference type="InterPro" id="IPR017515">
    <property type="entry name" value="MeMalonyl-CoA_epimerase"/>
</dbReference>
<dbReference type="EMBL" id="FMZA01000008">
    <property type="protein sequence ID" value="SDC43850.1"/>
    <property type="molecule type" value="Genomic_DNA"/>
</dbReference>
<organism evidence="4 5">
    <name type="scientific">Melghirimyces thermohalophilus</name>
    <dbReference type="NCBI Taxonomy" id="1236220"/>
    <lineage>
        <taxon>Bacteria</taxon>
        <taxon>Bacillati</taxon>
        <taxon>Bacillota</taxon>
        <taxon>Bacilli</taxon>
        <taxon>Bacillales</taxon>
        <taxon>Thermoactinomycetaceae</taxon>
        <taxon>Melghirimyces</taxon>
    </lineage>
</organism>
<sequence length="141" mass="15529">MSEGVITPQRIDHLGIAVASLDQAIPFYRDLLGLAYLGQEEVDSEQVRVAFFRLGEVKVELLEPLSSNSPIARFIEKKGEGIHHVALKVEGIENELQQLSKAGIRLINQKPKSGANGAKVAFIHPKSTLGVLYELVEPQFK</sequence>
<dbReference type="InterPro" id="IPR037523">
    <property type="entry name" value="VOC_core"/>
</dbReference>
<accession>A0A1G6LKR8</accession>
<dbReference type="Proteomes" id="UP000199387">
    <property type="component" value="Unassembled WGS sequence"/>
</dbReference>
<dbReference type="STRING" id="1236220.SAMN04488112_10812"/>
<comment type="similarity">
    <text evidence="1">Belongs to the methylmalonyl-CoA epimerase family.</text>
</comment>
<proteinExistence type="inferred from homology"/>
<dbReference type="CDD" id="cd07249">
    <property type="entry name" value="MMCE"/>
    <property type="match status" value="1"/>
</dbReference>
<dbReference type="NCBIfam" id="TIGR03081">
    <property type="entry name" value="metmalonyl_epim"/>
    <property type="match status" value="1"/>
</dbReference>
<dbReference type="InterPro" id="IPR029068">
    <property type="entry name" value="Glyas_Bleomycin-R_OHBP_Dase"/>
</dbReference>
<evidence type="ECO:0000313" key="5">
    <source>
        <dbReference type="Proteomes" id="UP000199387"/>
    </source>
</evidence>
<evidence type="ECO:0000313" key="4">
    <source>
        <dbReference type="EMBL" id="SDC43850.1"/>
    </source>
</evidence>
<name>A0A1G6LKR8_9BACL</name>
<evidence type="ECO:0000259" key="3">
    <source>
        <dbReference type="PROSITE" id="PS51819"/>
    </source>
</evidence>
<dbReference type="PANTHER" id="PTHR43048">
    <property type="entry name" value="METHYLMALONYL-COA EPIMERASE"/>
    <property type="match status" value="1"/>
</dbReference>
<dbReference type="Gene3D" id="3.10.180.10">
    <property type="entry name" value="2,3-Dihydroxybiphenyl 1,2-Dioxygenase, domain 1"/>
    <property type="match status" value="1"/>
</dbReference>
<dbReference type="GO" id="GO:0046872">
    <property type="term" value="F:metal ion binding"/>
    <property type="evidence" value="ECO:0007669"/>
    <property type="project" value="UniProtKB-KW"/>
</dbReference>
<evidence type="ECO:0000256" key="1">
    <source>
        <dbReference type="ARBA" id="ARBA00009308"/>
    </source>
</evidence>
<keyword evidence="5" id="KW-1185">Reference proteome</keyword>
<dbReference type="RefSeq" id="WP_425412193.1">
    <property type="nucleotide sequence ID" value="NZ_FMZA01000008.1"/>
</dbReference>
<dbReference type="GO" id="GO:0046491">
    <property type="term" value="P:L-methylmalonyl-CoA metabolic process"/>
    <property type="evidence" value="ECO:0007669"/>
    <property type="project" value="TreeGrafter"/>
</dbReference>
<reference evidence="4 5" key="1">
    <citation type="submission" date="2016-10" db="EMBL/GenBank/DDBJ databases">
        <authorList>
            <person name="de Groot N.N."/>
        </authorList>
    </citation>
    <scope>NUCLEOTIDE SEQUENCE [LARGE SCALE GENOMIC DNA]</scope>
    <source>
        <strain evidence="4 5">DSM 45514</strain>
    </source>
</reference>
<dbReference type="Pfam" id="PF13669">
    <property type="entry name" value="Glyoxalase_4"/>
    <property type="match status" value="1"/>
</dbReference>
<dbReference type="PANTHER" id="PTHR43048:SF3">
    <property type="entry name" value="METHYLMALONYL-COA EPIMERASE, MITOCHONDRIAL"/>
    <property type="match status" value="1"/>
</dbReference>
<dbReference type="AlphaFoldDB" id="A0A1G6LKR8"/>
<evidence type="ECO:0000256" key="2">
    <source>
        <dbReference type="ARBA" id="ARBA00022723"/>
    </source>
</evidence>
<protein>
    <submittedName>
        <fullName evidence="4">Methylmalonyl-CoA epimerase</fullName>
    </submittedName>
</protein>
<dbReference type="GO" id="GO:0004493">
    <property type="term" value="F:methylmalonyl-CoA epimerase activity"/>
    <property type="evidence" value="ECO:0007669"/>
    <property type="project" value="TreeGrafter"/>
</dbReference>
<gene>
    <name evidence="4" type="ORF">SAMN04488112_10812</name>
</gene>
<feature type="domain" description="VOC" evidence="3">
    <location>
        <begin position="10"/>
        <end position="138"/>
    </location>
</feature>
<dbReference type="SUPFAM" id="SSF54593">
    <property type="entry name" value="Glyoxalase/Bleomycin resistance protein/Dihydroxybiphenyl dioxygenase"/>
    <property type="match status" value="1"/>
</dbReference>
<dbReference type="InterPro" id="IPR051785">
    <property type="entry name" value="MMCE/EMCE_epimerase"/>
</dbReference>
<dbReference type="PROSITE" id="PS51819">
    <property type="entry name" value="VOC"/>
    <property type="match status" value="1"/>
</dbReference>